<name>A0A2V3IKY3_9FLOR</name>
<dbReference type="Proteomes" id="UP000247409">
    <property type="component" value="Unassembled WGS sequence"/>
</dbReference>
<dbReference type="AlphaFoldDB" id="A0A2V3IKY3"/>
<sequence length="131" mass="14691">MGVGSTEKPEAANEPLANAIERVDICQEDDMSKAESETFINGTIPDILRWAIHYHRRMSVAGTNITLPRPPAIAVGESVTFWNGGKRFWENVTRFASGMPPFGQFENVLYAMERYPSSVLVHTGFKLLFEK</sequence>
<reference evidence="1 2" key="1">
    <citation type="journal article" date="2018" name="Mol. Biol. Evol.">
        <title>Analysis of the draft genome of the red seaweed Gracilariopsis chorda provides insights into genome size evolution in Rhodophyta.</title>
        <authorList>
            <person name="Lee J."/>
            <person name="Yang E.C."/>
            <person name="Graf L."/>
            <person name="Yang J.H."/>
            <person name="Qiu H."/>
            <person name="Zel Zion U."/>
            <person name="Chan C.X."/>
            <person name="Stephens T.G."/>
            <person name="Weber A.P.M."/>
            <person name="Boo G.H."/>
            <person name="Boo S.M."/>
            <person name="Kim K.M."/>
            <person name="Shin Y."/>
            <person name="Jung M."/>
            <person name="Lee S.J."/>
            <person name="Yim H.S."/>
            <person name="Lee J.H."/>
            <person name="Bhattacharya D."/>
            <person name="Yoon H.S."/>
        </authorList>
    </citation>
    <scope>NUCLEOTIDE SEQUENCE [LARGE SCALE GENOMIC DNA]</scope>
    <source>
        <strain evidence="1 2">SKKU-2015</strain>
        <tissue evidence="1">Whole body</tissue>
    </source>
</reference>
<evidence type="ECO:0000313" key="1">
    <source>
        <dbReference type="EMBL" id="PXF42745.1"/>
    </source>
</evidence>
<evidence type="ECO:0000313" key="2">
    <source>
        <dbReference type="Proteomes" id="UP000247409"/>
    </source>
</evidence>
<comment type="caution">
    <text evidence="1">The sequence shown here is derived from an EMBL/GenBank/DDBJ whole genome shotgun (WGS) entry which is preliminary data.</text>
</comment>
<gene>
    <name evidence="1" type="ORF">BWQ96_07560</name>
</gene>
<proteinExistence type="predicted"/>
<keyword evidence="2" id="KW-1185">Reference proteome</keyword>
<dbReference type="EMBL" id="NBIV01000152">
    <property type="protein sequence ID" value="PXF42745.1"/>
    <property type="molecule type" value="Genomic_DNA"/>
</dbReference>
<protein>
    <submittedName>
        <fullName evidence="1">Uncharacterized protein</fullName>
    </submittedName>
</protein>
<accession>A0A2V3IKY3</accession>
<organism evidence="1 2">
    <name type="scientific">Gracilariopsis chorda</name>
    <dbReference type="NCBI Taxonomy" id="448386"/>
    <lineage>
        <taxon>Eukaryota</taxon>
        <taxon>Rhodophyta</taxon>
        <taxon>Florideophyceae</taxon>
        <taxon>Rhodymeniophycidae</taxon>
        <taxon>Gracilariales</taxon>
        <taxon>Gracilariaceae</taxon>
        <taxon>Gracilariopsis</taxon>
    </lineage>
</organism>